<dbReference type="AlphaFoldDB" id="S0EPZ3"/>
<dbReference type="STRING" id="1279085.S0EPZ3"/>
<gene>
    <name evidence="2" type="ORF">FFUJ_12058</name>
</gene>
<feature type="transmembrane region" description="Helical" evidence="1">
    <location>
        <begin position="142"/>
        <end position="160"/>
    </location>
</feature>
<accession>S0EPZ3</accession>
<feature type="transmembrane region" description="Helical" evidence="1">
    <location>
        <begin position="84"/>
        <end position="103"/>
    </location>
</feature>
<reference evidence="3" key="1">
    <citation type="journal article" date="2013" name="PLoS Pathog.">
        <title>Deciphering the cryptic genome: genome-wide analyses of the rice pathogen Fusarium fujikuroi reveal complex regulation of secondary metabolism and novel metabolites.</title>
        <authorList>
            <person name="Wiemann P."/>
            <person name="Sieber C.M."/>
            <person name="von Bargen K.W."/>
            <person name="Studt L."/>
            <person name="Niehaus E.M."/>
            <person name="Espino J.J."/>
            <person name="Huss K."/>
            <person name="Michielse C.B."/>
            <person name="Albermann S."/>
            <person name="Wagner D."/>
            <person name="Bergner S.V."/>
            <person name="Connolly L.R."/>
            <person name="Fischer A."/>
            <person name="Reuter G."/>
            <person name="Kleigrewe K."/>
            <person name="Bald T."/>
            <person name="Wingfield B.D."/>
            <person name="Ophir R."/>
            <person name="Freeman S."/>
            <person name="Hippler M."/>
            <person name="Smith K.M."/>
            <person name="Brown D.W."/>
            <person name="Proctor R.H."/>
            <person name="Munsterkotter M."/>
            <person name="Freitag M."/>
            <person name="Humpf H.U."/>
            <person name="Guldener U."/>
            <person name="Tudzynski B."/>
        </authorList>
    </citation>
    <scope>NUCLEOTIDE SEQUENCE [LARGE SCALE GENOMIC DNA]</scope>
    <source>
        <strain evidence="3">CBS 195.34 / IMI 58289 / NRRL A-6831</strain>
    </source>
</reference>
<dbReference type="Proteomes" id="UP000016800">
    <property type="component" value="Chromosome XI"/>
</dbReference>
<evidence type="ECO:0000256" key="1">
    <source>
        <dbReference type="SAM" id="Phobius"/>
    </source>
</evidence>
<keyword evidence="1" id="KW-0812">Transmembrane</keyword>
<keyword evidence="3" id="KW-1185">Reference proteome</keyword>
<dbReference type="VEuPathDB" id="FungiDB:FFUJ_12058"/>
<proteinExistence type="predicted"/>
<keyword evidence="1" id="KW-1133">Transmembrane helix</keyword>
<name>S0EPZ3_GIBF5</name>
<feature type="transmembrane region" description="Helical" evidence="1">
    <location>
        <begin position="553"/>
        <end position="575"/>
    </location>
</feature>
<organism evidence="2 3">
    <name type="scientific">Gibberella fujikuroi (strain CBS 195.34 / IMI 58289 / NRRL A-6831)</name>
    <name type="common">Bakanae and foot rot disease fungus</name>
    <name type="synonym">Fusarium fujikuroi</name>
    <dbReference type="NCBI Taxonomy" id="1279085"/>
    <lineage>
        <taxon>Eukaryota</taxon>
        <taxon>Fungi</taxon>
        <taxon>Dikarya</taxon>
        <taxon>Ascomycota</taxon>
        <taxon>Pezizomycotina</taxon>
        <taxon>Sordariomycetes</taxon>
        <taxon>Hypocreomycetidae</taxon>
        <taxon>Hypocreales</taxon>
        <taxon>Nectriaceae</taxon>
        <taxon>Fusarium</taxon>
        <taxon>Fusarium fujikuroi species complex</taxon>
    </lineage>
</organism>
<dbReference type="RefSeq" id="XP_023438046.1">
    <property type="nucleotide sequence ID" value="XM_023571026.1"/>
</dbReference>
<feature type="transmembrane region" description="Helical" evidence="1">
    <location>
        <begin position="40"/>
        <end position="64"/>
    </location>
</feature>
<sequence length="656" mass="73522">MPSKFCLEMLNIFRTGKNQQKWDPLIPLQRKEAQKPRLSWLGLSLDLLLILCIITFIVFAHLAITSNGHILTEDSRAQFLLNVTFYGPTIFPILFAAIVGRALKALATWELQKGSTIGHVETLSGSTTLIGAIITQIQLRNLNLVAISLVVLWALSPVGGQASLRVLRQGTRVTKTNHQFYALDPMSSWEAGSSNHYPMLTHTLFASSLIASRKLYNKPQDIWGNLRIPMVEAFDNYQDHRWIKIPDNDTGITFSSLIGIPFDRELPVEQTSFTLNTSYMYLDCPTFHTSPREHEQPPIEGYKAPSWTNFTADPPSLENPDNTWLHYHKFVGDDGSIVANGFQITMASCDWGCSQWFKPREARRVIWESASAKTFAHIDCTLHTTYVDVKYDCLDGSCSPIEVRLSPNKPDPSHFSNLFSSDGKPHDPWNTRNFTGFEKGYSNIPSNFLIAMTSAFRMNSVRALVPLLGFILSPNDTTAIPPDGVFYEDVTSIGRAKFQERLSQLFNTLFLAGIEPSVIVGTMPVTEKEQYFATSTHTAETRLSENILVCNKAWFTTMLIICLIVFVISLSGAILRAITLVPDALGTLSIITLDNRCEKDLQKASMLDGLERSRLLKNVTIKLGNVRQDSPSGRVGFTAPANNEDVVQLHWNTYYE</sequence>
<protein>
    <submittedName>
        <fullName evidence="2">Uncharacterized protein</fullName>
    </submittedName>
</protein>
<dbReference type="GeneID" id="35405518"/>
<dbReference type="HOGENOM" id="CLU_012207_0_0_1"/>
<evidence type="ECO:0000313" key="3">
    <source>
        <dbReference type="Proteomes" id="UP000016800"/>
    </source>
</evidence>
<dbReference type="EMBL" id="HF679033">
    <property type="protein sequence ID" value="CCT76000.1"/>
    <property type="molecule type" value="Genomic_DNA"/>
</dbReference>
<keyword evidence="1" id="KW-0472">Membrane</keyword>
<evidence type="ECO:0000313" key="2">
    <source>
        <dbReference type="EMBL" id="CCT76000.1"/>
    </source>
</evidence>